<comment type="subcellular location">
    <subcellularLocation>
        <location evidence="1">Membrane</location>
        <topology evidence="1">Multi-pass membrane protein</topology>
    </subcellularLocation>
</comment>
<keyword evidence="8" id="KW-1185">Reference proteome</keyword>
<feature type="domain" description="NfeD-like C-terminal" evidence="6">
    <location>
        <begin position="98"/>
        <end position="153"/>
    </location>
</feature>
<dbReference type="InterPro" id="IPR012340">
    <property type="entry name" value="NA-bd_OB-fold"/>
</dbReference>
<name>A0A317ZJA4_9BACT</name>
<evidence type="ECO:0000256" key="2">
    <source>
        <dbReference type="ARBA" id="ARBA00022692"/>
    </source>
</evidence>
<gene>
    <name evidence="7" type="ORF">DDZ13_02200</name>
</gene>
<evidence type="ECO:0000256" key="5">
    <source>
        <dbReference type="SAM" id="Phobius"/>
    </source>
</evidence>
<keyword evidence="3 5" id="KW-1133">Transmembrane helix</keyword>
<evidence type="ECO:0000256" key="3">
    <source>
        <dbReference type="ARBA" id="ARBA00022989"/>
    </source>
</evidence>
<dbReference type="PANTHER" id="PTHR33507">
    <property type="entry name" value="INNER MEMBRANE PROTEIN YBBJ"/>
    <property type="match status" value="1"/>
</dbReference>
<keyword evidence="2 5" id="KW-0812">Transmembrane</keyword>
<protein>
    <recommendedName>
        <fullName evidence="6">NfeD-like C-terminal domain-containing protein</fullName>
    </recommendedName>
</protein>
<dbReference type="SUPFAM" id="SSF141322">
    <property type="entry name" value="NfeD domain-like"/>
    <property type="match status" value="1"/>
</dbReference>
<sequence>MMLILGLILAALVLIFFEVILPGGILGLLALACIVGATWLGFADYGVAGGALTFLGSLIAVGLLVFVEFKLMANSKWGKGFFLGSSVSGHSNVAQGEDSMIGQEATAMTRLNPSGKIAIDGRSYEAYSQDGYIDSGETVIVTKRENFKLIIKKP</sequence>
<comment type="caution">
    <text evidence="7">The sequence shown here is derived from an EMBL/GenBank/DDBJ whole genome shotgun (WGS) entry which is preliminary data.</text>
</comment>
<keyword evidence="4 5" id="KW-0472">Membrane</keyword>
<dbReference type="AlphaFoldDB" id="A0A317ZJA4"/>
<dbReference type="RefSeq" id="WP_110129782.1">
    <property type="nucleotide sequence ID" value="NZ_QHJQ01000001.1"/>
</dbReference>
<evidence type="ECO:0000259" key="6">
    <source>
        <dbReference type="Pfam" id="PF01957"/>
    </source>
</evidence>
<evidence type="ECO:0000313" key="8">
    <source>
        <dbReference type="Proteomes" id="UP000247099"/>
    </source>
</evidence>
<proteinExistence type="predicted"/>
<reference evidence="7 8" key="1">
    <citation type="submission" date="2018-05" db="EMBL/GenBank/DDBJ databases">
        <title>Coraliomargarita sinensis sp. nov., isolated from a marine solar saltern.</title>
        <authorList>
            <person name="Zhou L.Y."/>
        </authorList>
    </citation>
    <scope>NUCLEOTIDE SEQUENCE [LARGE SCALE GENOMIC DNA]</scope>
    <source>
        <strain evidence="7 8">WN38</strain>
    </source>
</reference>
<organism evidence="7 8">
    <name type="scientific">Coraliomargarita sinensis</name>
    <dbReference type="NCBI Taxonomy" id="2174842"/>
    <lineage>
        <taxon>Bacteria</taxon>
        <taxon>Pseudomonadati</taxon>
        <taxon>Verrucomicrobiota</taxon>
        <taxon>Opitutia</taxon>
        <taxon>Puniceicoccales</taxon>
        <taxon>Coraliomargaritaceae</taxon>
        <taxon>Coraliomargarita</taxon>
    </lineage>
</organism>
<dbReference type="InterPro" id="IPR052165">
    <property type="entry name" value="Membrane_assoc_protease"/>
</dbReference>
<accession>A0A317ZJA4</accession>
<feature type="transmembrane region" description="Helical" evidence="5">
    <location>
        <begin position="42"/>
        <end position="67"/>
    </location>
</feature>
<evidence type="ECO:0000256" key="1">
    <source>
        <dbReference type="ARBA" id="ARBA00004141"/>
    </source>
</evidence>
<dbReference type="Proteomes" id="UP000247099">
    <property type="component" value="Unassembled WGS sequence"/>
</dbReference>
<evidence type="ECO:0000256" key="4">
    <source>
        <dbReference type="ARBA" id="ARBA00023136"/>
    </source>
</evidence>
<dbReference type="Pfam" id="PF01957">
    <property type="entry name" value="NfeD"/>
    <property type="match status" value="1"/>
</dbReference>
<dbReference type="InParanoid" id="A0A317ZJA4"/>
<dbReference type="GO" id="GO:0005886">
    <property type="term" value="C:plasma membrane"/>
    <property type="evidence" value="ECO:0007669"/>
    <property type="project" value="TreeGrafter"/>
</dbReference>
<dbReference type="PANTHER" id="PTHR33507:SF3">
    <property type="entry name" value="INNER MEMBRANE PROTEIN YBBJ"/>
    <property type="match status" value="1"/>
</dbReference>
<dbReference type="EMBL" id="QHJQ01000001">
    <property type="protein sequence ID" value="PXA05705.1"/>
    <property type="molecule type" value="Genomic_DNA"/>
</dbReference>
<dbReference type="OrthoDB" id="194720at2"/>
<dbReference type="InterPro" id="IPR002810">
    <property type="entry name" value="NfeD-like_C"/>
</dbReference>
<evidence type="ECO:0000313" key="7">
    <source>
        <dbReference type="EMBL" id="PXA05705.1"/>
    </source>
</evidence>
<dbReference type="Gene3D" id="2.40.50.140">
    <property type="entry name" value="Nucleic acid-binding proteins"/>
    <property type="match status" value="1"/>
</dbReference>